<evidence type="ECO:0000313" key="2">
    <source>
        <dbReference type="Proteomes" id="UP000828390"/>
    </source>
</evidence>
<dbReference type="EMBL" id="JAIWYP010000004">
    <property type="protein sequence ID" value="KAH3838923.1"/>
    <property type="molecule type" value="Genomic_DNA"/>
</dbReference>
<dbReference type="Proteomes" id="UP000828390">
    <property type="component" value="Unassembled WGS sequence"/>
</dbReference>
<organism evidence="1 2">
    <name type="scientific">Dreissena polymorpha</name>
    <name type="common">Zebra mussel</name>
    <name type="synonym">Mytilus polymorpha</name>
    <dbReference type="NCBI Taxonomy" id="45954"/>
    <lineage>
        <taxon>Eukaryota</taxon>
        <taxon>Metazoa</taxon>
        <taxon>Spiralia</taxon>
        <taxon>Lophotrochozoa</taxon>
        <taxon>Mollusca</taxon>
        <taxon>Bivalvia</taxon>
        <taxon>Autobranchia</taxon>
        <taxon>Heteroconchia</taxon>
        <taxon>Euheterodonta</taxon>
        <taxon>Imparidentia</taxon>
        <taxon>Neoheterodontei</taxon>
        <taxon>Myida</taxon>
        <taxon>Dreissenoidea</taxon>
        <taxon>Dreissenidae</taxon>
        <taxon>Dreissena</taxon>
    </lineage>
</organism>
<protein>
    <submittedName>
        <fullName evidence="1">Uncharacterized protein</fullName>
    </submittedName>
</protein>
<dbReference type="AlphaFoldDB" id="A0A9D4KG65"/>
<comment type="caution">
    <text evidence="1">The sequence shown here is derived from an EMBL/GenBank/DDBJ whole genome shotgun (WGS) entry which is preliminary data.</text>
</comment>
<gene>
    <name evidence="1" type="ORF">DPMN_112340</name>
</gene>
<accession>A0A9D4KG65</accession>
<reference evidence="1" key="2">
    <citation type="submission" date="2020-11" db="EMBL/GenBank/DDBJ databases">
        <authorList>
            <person name="McCartney M.A."/>
            <person name="Auch B."/>
            <person name="Kono T."/>
            <person name="Mallez S."/>
            <person name="Becker A."/>
            <person name="Gohl D.M."/>
            <person name="Silverstein K.A.T."/>
            <person name="Koren S."/>
            <person name="Bechman K.B."/>
            <person name="Herman A."/>
            <person name="Abrahante J.E."/>
            <person name="Garbe J."/>
        </authorList>
    </citation>
    <scope>NUCLEOTIDE SEQUENCE</scope>
    <source>
        <strain evidence="1">Duluth1</strain>
        <tissue evidence="1">Whole animal</tissue>
    </source>
</reference>
<reference evidence="1" key="1">
    <citation type="journal article" date="2019" name="bioRxiv">
        <title>The Genome of the Zebra Mussel, Dreissena polymorpha: A Resource for Invasive Species Research.</title>
        <authorList>
            <person name="McCartney M.A."/>
            <person name="Auch B."/>
            <person name="Kono T."/>
            <person name="Mallez S."/>
            <person name="Zhang Y."/>
            <person name="Obille A."/>
            <person name="Becker A."/>
            <person name="Abrahante J.E."/>
            <person name="Garbe J."/>
            <person name="Badalamenti J.P."/>
            <person name="Herman A."/>
            <person name="Mangelson H."/>
            <person name="Liachko I."/>
            <person name="Sullivan S."/>
            <person name="Sone E.D."/>
            <person name="Koren S."/>
            <person name="Silverstein K.A.T."/>
            <person name="Beckman K.B."/>
            <person name="Gohl D.M."/>
        </authorList>
    </citation>
    <scope>NUCLEOTIDE SEQUENCE</scope>
    <source>
        <strain evidence="1">Duluth1</strain>
        <tissue evidence="1">Whole animal</tissue>
    </source>
</reference>
<sequence length="55" mass="6432">MNMLWGDLEIKQATDGTRYIENTERATKNRKGVTDDARMFKPKIFDQPGRKRSLC</sequence>
<keyword evidence="2" id="KW-1185">Reference proteome</keyword>
<evidence type="ECO:0000313" key="1">
    <source>
        <dbReference type="EMBL" id="KAH3838923.1"/>
    </source>
</evidence>
<proteinExistence type="predicted"/>
<name>A0A9D4KG65_DREPO</name>